<dbReference type="PROSITE" id="PS50881">
    <property type="entry name" value="S5_DSRBD"/>
    <property type="match status" value="1"/>
</dbReference>
<evidence type="ECO:0000256" key="1">
    <source>
        <dbReference type="ARBA" id="ARBA00003093"/>
    </source>
</evidence>
<dbReference type="KEGG" id="rof:AAGW17_00245"/>
<dbReference type="PANTHER" id="PTHR48277:SF1">
    <property type="entry name" value="MITOCHONDRIAL RIBOSOMAL PROTEIN S5"/>
    <property type="match status" value="1"/>
</dbReference>
<reference evidence="11" key="1">
    <citation type="submission" date="2024-05" db="EMBL/GenBank/DDBJ databases">
        <title>Characterization of a novel Rickettsia species. (Rickettsia oklahomia sp. nov.) from Amblyomma americanum ticks.</title>
        <authorList>
            <person name="Korla P.K."/>
            <person name="Karounos M."/>
            <person name="Wilson J.M."/>
            <person name="Little S.E."/>
            <person name="Qurollo B.A."/>
        </authorList>
    </citation>
    <scope>NUCLEOTIDE SEQUENCE</scope>
    <source>
        <strain evidence="11">Oklahoma-10</strain>
    </source>
</reference>
<protein>
    <recommendedName>
        <fullName evidence="7 8">Small ribosomal subunit protein uS5</fullName>
    </recommendedName>
</protein>
<organism evidence="11">
    <name type="scientific">Rickettsia oklahomensis</name>
    <dbReference type="NCBI Taxonomy" id="3141789"/>
    <lineage>
        <taxon>Bacteria</taxon>
        <taxon>Pseudomonadati</taxon>
        <taxon>Pseudomonadota</taxon>
        <taxon>Alphaproteobacteria</taxon>
        <taxon>Rickettsiales</taxon>
        <taxon>Rickettsiaceae</taxon>
        <taxon>Rickettsieae</taxon>
        <taxon>Rickettsia</taxon>
        <taxon>belli group</taxon>
    </lineage>
</organism>
<comment type="subunit">
    <text evidence="8">Part of the 30S ribosomal subunit. Contacts proteins S4 and S8.</text>
</comment>
<keyword evidence="5 8" id="KW-0689">Ribosomal protein</keyword>
<dbReference type="Pfam" id="PF00333">
    <property type="entry name" value="Ribosomal_S5"/>
    <property type="match status" value="1"/>
</dbReference>
<dbReference type="PANTHER" id="PTHR48277">
    <property type="entry name" value="MITOCHONDRIAL RIBOSOMAL PROTEIN S5"/>
    <property type="match status" value="1"/>
</dbReference>
<dbReference type="HAMAP" id="MF_01307_B">
    <property type="entry name" value="Ribosomal_uS5_B"/>
    <property type="match status" value="1"/>
</dbReference>
<evidence type="ECO:0000259" key="10">
    <source>
        <dbReference type="PROSITE" id="PS50881"/>
    </source>
</evidence>
<dbReference type="InterPro" id="IPR014721">
    <property type="entry name" value="Ribsml_uS5_D2-typ_fold_subgr"/>
</dbReference>
<comment type="similarity">
    <text evidence="2 8 9">Belongs to the universal ribosomal protein uS5 family.</text>
</comment>
<dbReference type="SUPFAM" id="SSF54211">
    <property type="entry name" value="Ribosomal protein S5 domain 2-like"/>
    <property type="match status" value="1"/>
</dbReference>
<keyword evidence="6 8" id="KW-0687">Ribonucleoprotein</keyword>
<evidence type="ECO:0000313" key="11">
    <source>
        <dbReference type="EMBL" id="XBG66349.1"/>
    </source>
</evidence>
<evidence type="ECO:0000256" key="9">
    <source>
        <dbReference type="RuleBase" id="RU003823"/>
    </source>
</evidence>
<dbReference type="InterPro" id="IPR020568">
    <property type="entry name" value="Ribosomal_Su5_D2-typ_SF"/>
</dbReference>
<dbReference type="GO" id="GO:0019843">
    <property type="term" value="F:rRNA binding"/>
    <property type="evidence" value="ECO:0007669"/>
    <property type="project" value="UniProtKB-UniRule"/>
</dbReference>
<dbReference type="SUPFAM" id="SSF54768">
    <property type="entry name" value="dsRNA-binding domain-like"/>
    <property type="match status" value="1"/>
</dbReference>
<evidence type="ECO:0000256" key="8">
    <source>
        <dbReference type="HAMAP-Rule" id="MF_01307"/>
    </source>
</evidence>
<dbReference type="AlphaFoldDB" id="A0AAU7BZ09"/>
<keyword evidence="3 8" id="KW-0699">rRNA-binding</keyword>
<keyword evidence="4 8" id="KW-0694">RNA-binding</keyword>
<dbReference type="EMBL" id="CP157197">
    <property type="protein sequence ID" value="XBG66349.1"/>
    <property type="molecule type" value="Genomic_DNA"/>
</dbReference>
<dbReference type="Pfam" id="PF03719">
    <property type="entry name" value="Ribosomal_S5_C"/>
    <property type="match status" value="1"/>
</dbReference>
<dbReference type="Gene3D" id="3.30.230.10">
    <property type="match status" value="1"/>
</dbReference>
<dbReference type="InterPro" id="IPR005712">
    <property type="entry name" value="Ribosomal_uS5_bac-type"/>
</dbReference>
<dbReference type="InterPro" id="IPR018192">
    <property type="entry name" value="Ribosomal_uS5_N_CS"/>
</dbReference>
<evidence type="ECO:0000256" key="6">
    <source>
        <dbReference type="ARBA" id="ARBA00023274"/>
    </source>
</evidence>
<accession>A0AAU7BZ09</accession>
<dbReference type="RefSeq" id="WP_347938967.1">
    <property type="nucleotide sequence ID" value="NZ_CP157197.1"/>
</dbReference>
<feature type="domain" description="S5 DRBM" evidence="10">
    <location>
        <begin position="11"/>
        <end position="74"/>
    </location>
</feature>
<sequence>MSKVKKNEEALSEVLVDVNRITKVVKGGRRFAFSAYVVVGDKAGRVGAGHGKAKEVNEARGKAKQAAKKRMMKVPLYQNRTIHHDVVGKSGAAKVILRRAKAGTGVIAGGSMRAIFDSLGVHDIVAKSIGSTNVYAMISATFDALNKLASPKSIAMRRDKKVNEISVKSSDIQLMHNLVK</sequence>
<dbReference type="InterPro" id="IPR013810">
    <property type="entry name" value="Ribosomal_uS5_N"/>
</dbReference>
<dbReference type="Gene3D" id="3.30.160.20">
    <property type="match status" value="1"/>
</dbReference>
<evidence type="ECO:0000256" key="7">
    <source>
        <dbReference type="ARBA" id="ARBA00035255"/>
    </source>
</evidence>
<dbReference type="InterPro" id="IPR005324">
    <property type="entry name" value="Ribosomal_uS5_C"/>
</dbReference>
<proteinExistence type="inferred from homology"/>
<dbReference type="NCBIfam" id="TIGR01021">
    <property type="entry name" value="rpsE_bact"/>
    <property type="match status" value="1"/>
</dbReference>
<dbReference type="PROSITE" id="PS00585">
    <property type="entry name" value="RIBOSOMAL_S5"/>
    <property type="match status" value="1"/>
</dbReference>
<comment type="function">
    <text evidence="8">With S4 and S12 plays an important role in translational accuracy.</text>
</comment>
<dbReference type="GO" id="GO:0003735">
    <property type="term" value="F:structural constituent of ribosome"/>
    <property type="evidence" value="ECO:0007669"/>
    <property type="project" value="UniProtKB-UniRule"/>
</dbReference>
<dbReference type="InterPro" id="IPR000851">
    <property type="entry name" value="Ribosomal_uS5"/>
</dbReference>
<dbReference type="GO" id="GO:0005737">
    <property type="term" value="C:cytoplasm"/>
    <property type="evidence" value="ECO:0007669"/>
    <property type="project" value="UniProtKB-ARBA"/>
</dbReference>
<dbReference type="GO" id="GO:0015935">
    <property type="term" value="C:small ribosomal subunit"/>
    <property type="evidence" value="ECO:0007669"/>
    <property type="project" value="InterPro"/>
</dbReference>
<dbReference type="FunFam" id="3.30.230.10:FF:000002">
    <property type="entry name" value="30S ribosomal protein S5"/>
    <property type="match status" value="1"/>
</dbReference>
<comment type="domain">
    <text evidence="8">The N-terminal domain interacts with the head of the 30S subunit; the C-terminal domain interacts with the body and contacts protein S4. The interaction surface between S4 and S5 is involved in control of translational fidelity.</text>
</comment>
<gene>
    <name evidence="8 11" type="primary">rpsE</name>
    <name evidence="11" type="ORF">AAGW17_00245</name>
</gene>
<evidence type="ECO:0000256" key="5">
    <source>
        <dbReference type="ARBA" id="ARBA00022980"/>
    </source>
</evidence>
<dbReference type="GO" id="GO:0006412">
    <property type="term" value="P:translation"/>
    <property type="evidence" value="ECO:0007669"/>
    <property type="project" value="UniProtKB-UniRule"/>
</dbReference>
<comment type="function">
    <text evidence="1 8">Located at the back of the 30S subunit body where it stabilizes the conformation of the head with respect to the body.</text>
</comment>
<evidence type="ECO:0000256" key="2">
    <source>
        <dbReference type="ARBA" id="ARBA00008945"/>
    </source>
</evidence>
<evidence type="ECO:0000256" key="3">
    <source>
        <dbReference type="ARBA" id="ARBA00022730"/>
    </source>
</evidence>
<evidence type="ECO:0000256" key="4">
    <source>
        <dbReference type="ARBA" id="ARBA00022884"/>
    </source>
</evidence>
<name>A0AAU7BZ09_9RICK</name>